<dbReference type="Proteomes" id="UP000233556">
    <property type="component" value="Unassembled WGS sequence"/>
</dbReference>
<evidence type="ECO:0000313" key="1">
    <source>
        <dbReference type="EMBL" id="PKU49480.1"/>
    </source>
</evidence>
<evidence type="ECO:0008006" key="3">
    <source>
        <dbReference type="Google" id="ProtNLM"/>
    </source>
</evidence>
<gene>
    <name evidence="1" type="ORF">llap_189</name>
</gene>
<proteinExistence type="predicted"/>
<dbReference type="AlphaFoldDB" id="A0A2I0UTX3"/>
<name>A0A2I0UTX3_LIMLA</name>
<organism evidence="1 2">
    <name type="scientific">Limosa lapponica baueri</name>
    <dbReference type="NCBI Taxonomy" id="1758121"/>
    <lineage>
        <taxon>Eukaryota</taxon>
        <taxon>Metazoa</taxon>
        <taxon>Chordata</taxon>
        <taxon>Craniata</taxon>
        <taxon>Vertebrata</taxon>
        <taxon>Euteleostomi</taxon>
        <taxon>Archelosauria</taxon>
        <taxon>Archosauria</taxon>
        <taxon>Dinosauria</taxon>
        <taxon>Saurischia</taxon>
        <taxon>Theropoda</taxon>
        <taxon>Coelurosauria</taxon>
        <taxon>Aves</taxon>
        <taxon>Neognathae</taxon>
        <taxon>Neoaves</taxon>
        <taxon>Charadriiformes</taxon>
        <taxon>Scolopacidae</taxon>
        <taxon>Limosa</taxon>
    </lineage>
</organism>
<accession>A0A2I0UTX3</accession>
<reference evidence="2" key="2">
    <citation type="submission" date="2017-12" db="EMBL/GenBank/DDBJ databases">
        <title>Genome sequence of the Bar-tailed Godwit (Limosa lapponica baueri).</title>
        <authorList>
            <person name="Lima N.C.B."/>
            <person name="Parody-Merino A.M."/>
            <person name="Battley P.F."/>
            <person name="Fidler A.E."/>
            <person name="Prosdocimi F."/>
        </authorList>
    </citation>
    <scope>NUCLEOTIDE SEQUENCE [LARGE SCALE GENOMIC DNA]</scope>
</reference>
<reference evidence="2" key="1">
    <citation type="submission" date="2017-11" db="EMBL/GenBank/DDBJ databases">
        <authorList>
            <person name="Lima N.C."/>
            <person name="Parody-Merino A.M."/>
            <person name="Battley P.F."/>
            <person name="Fidler A.E."/>
            <person name="Prosdocimi F."/>
        </authorList>
    </citation>
    <scope>NUCLEOTIDE SEQUENCE [LARGE SCALE GENOMIC DNA]</scope>
</reference>
<protein>
    <recommendedName>
        <fullName evidence="3">Rna-directed dna polymerase from mobile element jockey-like</fullName>
    </recommendedName>
</protein>
<dbReference type="EMBL" id="KZ505637">
    <property type="protein sequence ID" value="PKU49480.1"/>
    <property type="molecule type" value="Genomic_DNA"/>
</dbReference>
<keyword evidence="2" id="KW-1185">Reference proteome</keyword>
<sequence length="73" mass="7892">MKLSKGKREVLPLGRSNLRDLYTTEANQLESSFAEEDLEVLVGNKLTISQKCILAAKKANSFVVMLGGVLPAG</sequence>
<evidence type="ECO:0000313" key="2">
    <source>
        <dbReference type="Proteomes" id="UP000233556"/>
    </source>
</evidence>